<evidence type="ECO:0000313" key="2">
    <source>
        <dbReference type="Proteomes" id="UP000030754"/>
    </source>
</evidence>
<evidence type="ECO:0000313" key="1">
    <source>
        <dbReference type="EMBL" id="CDJ67347.1"/>
    </source>
</evidence>
<reference evidence="1" key="2">
    <citation type="submission" date="2013-10" db="EMBL/GenBank/DDBJ databases">
        <authorList>
            <person name="Aslett M."/>
        </authorList>
    </citation>
    <scope>NUCLEOTIDE SEQUENCE [LARGE SCALE GENOMIC DNA]</scope>
    <source>
        <strain evidence="1">Houghton</strain>
    </source>
</reference>
<dbReference type="EMBL" id="HG724334">
    <property type="protein sequence ID" value="CDJ67347.1"/>
    <property type="molecule type" value="Genomic_DNA"/>
</dbReference>
<protein>
    <submittedName>
        <fullName evidence="1">Uncharacterized protein</fullName>
    </submittedName>
</protein>
<accession>U6MT05</accession>
<reference evidence="1" key="1">
    <citation type="submission" date="2013-10" db="EMBL/GenBank/DDBJ databases">
        <title>Genomic analysis of the causative agents of coccidiosis in chickens.</title>
        <authorList>
            <person name="Reid A.J."/>
            <person name="Blake D."/>
            <person name="Billington K."/>
            <person name="Browne H."/>
            <person name="Dunn M."/>
            <person name="Hung S."/>
            <person name="Kawahara F."/>
            <person name="Miranda-Saavedra D."/>
            <person name="Mourier T."/>
            <person name="Nagra H."/>
            <person name="Otto T.D."/>
            <person name="Rawlings N."/>
            <person name="Sanchez A."/>
            <person name="Sanders M."/>
            <person name="Subramaniam C."/>
            <person name="Tay Y."/>
            <person name="Dear P."/>
            <person name="Doerig C."/>
            <person name="Gruber A."/>
            <person name="Parkinson J."/>
            <person name="Shirley M."/>
            <person name="Wan K.L."/>
            <person name="Berriman M."/>
            <person name="Tomley F."/>
            <person name="Pain A."/>
        </authorList>
    </citation>
    <scope>NUCLEOTIDE SEQUENCE [LARGE SCALE GENOMIC DNA]</scope>
    <source>
        <strain evidence="1">Houghton</strain>
    </source>
</reference>
<dbReference type="VEuPathDB" id="ToxoDB:ENH_00034940"/>
<dbReference type="Proteomes" id="UP000030754">
    <property type="component" value="Unassembled WGS sequence"/>
</dbReference>
<dbReference type="GeneID" id="25473658"/>
<name>U6MT05_9EIME</name>
<keyword evidence="2" id="KW-1185">Reference proteome</keyword>
<gene>
    <name evidence="1" type="ORF">ENH_00034940</name>
</gene>
<dbReference type="AlphaFoldDB" id="U6MT05"/>
<dbReference type="RefSeq" id="XP_013435814.1">
    <property type="nucleotide sequence ID" value="XM_013580360.1"/>
</dbReference>
<organism evidence="1 2">
    <name type="scientific">Eimeria necatrix</name>
    <dbReference type="NCBI Taxonomy" id="51315"/>
    <lineage>
        <taxon>Eukaryota</taxon>
        <taxon>Sar</taxon>
        <taxon>Alveolata</taxon>
        <taxon>Apicomplexa</taxon>
        <taxon>Conoidasida</taxon>
        <taxon>Coccidia</taxon>
        <taxon>Eucoccidiorida</taxon>
        <taxon>Eimeriorina</taxon>
        <taxon>Eimeriidae</taxon>
        <taxon>Eimeria</taxon>
    </lineage>
</organism>
<sequence length="174" mass="20011">MARVWLRVRPGKNLYRGRAGSSFRCLSNVISRQTLQNNPNNEKQLQIVQSFRQKALFSAKNDAFSTQLHPAAAAAAAAARSKMQQQRGAAKANSQFTNLLICKIAEIEKLFLQSFVRKRRLQRGEAGSREHRERSSKRELGNTQSLSFLSNFELKKRLFLQIHFILFAVFLFRR</sequence>
<proteinExistence type="predicted"/>